<dbReference type="GO" id="GO:0005576">
    <property type="term" value="C:extracellular region"/>
    <property type="evidence" value="ECO:0007669"/>
    <property type="project" value="UniProtKB-SubCell"/>
</dbReference>
<comment type="caution">
    <text evidence="18">The sequence shown here is derived from an EMBL/GenBank/DDBJ whole genome shotgun (WGS) entry which is preliminary data.</text>
</comment>
<evidence type="ECO:0000256" key="7">
    <source>
        <dbReference type="ARBA" id="ARBA00022723"/>
    </source>
</evidence>
<keyword evidence="9" id="KW-0408">Iron</keyword>
<dbReference type="Pfam" id="PF05730">
    <property type="entry name" value="CFEM"/>
    <property type="match status" value="1"/>
</dbReference>
<gene>
    <name evidence="18" type="ORF">WG66_8149</name>
</gene>
<evidence type="ECO:0000259" key="17">
    <source>
        <dbReference type="PROSITE" id="PS52012"/>
    </source>
</evidence>
<keyword evidence="6" id="KW-0349">Heme</keyword>
<keyword evidence="13" id="KW-0449">Lipoprotein</keyword>
<evidence type="ECO:0000256" key="1">
    <source>
        <dbReference type="ARBA" id="ARBA00004609"/>
    </source>
</evidence>
<dbReference type="PANTHER" id="PTHR37928">
    <property type="entry name" value="CFEM DOMAIN PROTEIN (AFU_ORTHOLOGUE AFUA_6G14090)"/>
    <property type="match status" value="1"/>
</dbReference>
<evidence type="ECO:0000256" key="12">
    <source>
        <dbReference type="ARBA" id="ARBA00023180"/>
    </source>
</evidence>
<dbReference type="PANTHER" id="PTHR37928:SF2">
    <property type="entry name" value="GPI ANCHORED CFEM DOMAIN PROTEIN (AFU_ORTHOLOGUE AFUA_6G10580)"/>
    <property type="match status" value="1"/>
</dbReference>
<evidence type="ECO:0000256" key="16">
    <source>
        <dbReference type="SAM" id="SignalP"/>
    </source>
</evidence>
<keyword evidence="10 15" id="KW-0472">Membrane</keyword>
<comment type="similarity">
    <text evidence="3">Belongs to the RBT5 family.</text>
</comment>
<feature type="compositionally biased region" description="Low complexity" evidence="14">
    <location>
        <begin position="113"/>
        <end position="124"/>
    </location>
</feature>
<keyword evidence="7" id="KW-0479">Metal-binding</keyword>
<feature type="chain" id="PRO_5006902092" description="CFEM domain-containing protein" evidence="16">
    <location>
        <begin position="19"/>
        <end position="199"/>
    </location>
</feature>
<keyword evidence="12" id="KW-0325">Glycoprotein</keyword>
<keyword evidence="15" id="KW-1133">Transmembrane helix</keyword>
<evidence type="ECO:0000313" key="18">
    <source>
        <dbReference type="EMBL" id="KTB39257.1"/>
    </source>
</evidence>
<evidence type="ECO:0000313" key="19">
    <source>
        <dbReference type="Proteomes" id="UP000054988"/>
    </source>
</evidence>
<evidence type="ECO:0000256" key="5">
    <source>
        <dbReference type="ARBA" id="ARBA00022525"/>
    </source>
</evidence>
<evidence type="ECO:0000256" key="14">
    <source>
        <dbReference type="SAM" id="MobiDB-lite"/>
    </source>
</evidence>
<accession>A0A0W0FSE1</accession>
<dbReference type="GO" id="GO:0005886">
    <property type="term" value="C:plasma membrane"/>
    <property type="evidence" value="ECO:0007669"/>
    <property type="project" value="UniProtKB-SubCell"/>
</dbReference>
<evidence type="ECO:0000256" key="9">
    <source>
        <dbReference type="ARBA" id="ARBA00023004"/>
    </source>
</evidence>
<evidence type="ECO:0000256" key="10">
    <source>
        <dbReference type="ARBA" id="ARBA00023136"/>
    </source>
</evidence>
<protein>
    <recommendedName>
        <fullName evidence="17">CFEM domain-containing protein</fullName>
    </recommendedName>
</protein>
<evidence type="ECO:0000256" key="2">
    <source>
        <dbReference type="ARBA" id="ARBA00004613"/>
    </source>
</evidence>
<keyword evidence="4" id="KW-1003">Cell membrane</keyword>
<evidence type="ECO:0000256" key="3">
    <source>
        <dbReference type="ARBA" id="ARBA00010031"/>
    </source>
</evidence>
<organism evidence="18 19">
    <name type="scientific">Moniliophthora roreri</name>
    <name type="common">Frosty pod rot fungus</name>
    <name type="synonym">Monilia roreri</name>
    <dbReference type="NCBI Taxonomy" id="221103"/>
    <lineage>
        <taxon>Eukaryota</taxon>
        <taxon>Fungi</taxon>
        <taxon>Dikarya</taxon>
        <taxon>Basidiomycota</taxon>
        <taxon>Agaricomycotina</taxon>
        <taxon>Agaricomycetes</taxon>
        <taxon>Agaricomycetidae</taxon>
        <taxon>Agaricales</taxon>
        <taxon>Marasmiineae</taxon>
        <taxon>Marasmiaceae</taxon>
        <taxon>Moniliophthora</taxon>
    </lineage>
</organism>
<dbReference type="EMBL" id="LATX01001693">
    <property type="protein sequence ID" value="KTB39257.1"/>
    <property type="molecule type" value="Genomic_DNA"/>
</dbReference>
<feature type="compositionally biased region" description="Low complexity" evidence="14">
    <location>
        <begin position="132"/>
        <end position="167"/>
    </location>
</feature>
<dbReference type="Proteomes" id="UP000054988">
    <property type="component" value="Unassembled WGS sequence"/>
</dbReference>
<evidence type="ECO:0000256" key="4">
    <source>
        <dbReference type="ARBA" id="ARBA00022475"/>
    </source>
</evidence>
<reference evidence="18 19" key="1">
    <citation type="submission" date="2015-12" db="EMBL/GenBank/DDBJ databases">
        <title>Draft genome sequence of Moniliophthora roreri, the causal agent of frosty pod rot of cacao.</title>
        <authorList>
            <person name="Aime M.C."/>
            <person name="Diaz-Valderrama J.R."/>
            <person name="Kijpornyongpan T."/>
            <person name="Phillips-Mora W."/>
        </authorList>
    </citation>
    <scope>NUCLEOTIDE SEQUENCE [LARGE SCALE GENOMIC DNA]</scope>
    <source>
        <strain evidence="18 19">MCA 2952</strain>
    </source>
</reference>
<sequence length="199" mass="19207">MHLSLFTVFLGAALLVGAQDSTGGAPAAAPAGAGCVIQCSTQALPAGPCSAITDFDCVCTNEAYQQAVRDCLSSSCPPEDMQTAMNLQQQGCGSRTPSAPSGGGSAPAPEPSGPSTTSGGETSTAPPPPSSSAPAPTTTASAPKPTTTGTRPAATSTAAPSTTATGNAAQGQAASMFTSDVMAAVGMVWVGVFLGVLVA</sequence>
<name>A0A0W0FSE1_MONRR</name>
<evidence type="ECO:0000256" key="13">
    <source>
        <dbReference type="ARBA" id="ARBA00023288"/>
    </source>
</evidence>
<evidence type="ECO:0000256" key="11">
    <source>
        <dbReference type="ARBA" id="ARBA00023157"/>
    </source>
</evidence>
<feature type="region of interest" description="Disordered" evidence="14">
    <location>
        <begin position="87"/>
        <end position="167"/>
    </location>
</feature>
<keyword evidence="11" id="KW-1015">Disulfide bond</keyword>
<feature type="domain" description="CFEM" evidence="17">
    <location>
        <begin position="7"/>
        <end position="119"/>
    </location>
</feature>
<comment type="subcellular location">
    <subcellularLocation>
        <location evidence="1">Cell membrane</location>
        <topology evidence="1">Lipid-anchor</topology>
        <topology evidence="1">GPI-anchor</topology>
    </subcellularLocation>
    <subcellularLocation>
        <location evidence="2">Secreted</location>
    </subcellularLocation>
</comment>
<keyword evidence="5" id="KW-0964">Secreted</keyword>
<dbReference type="InterPro" id="IPR008427">
    <property type="entry name" value="Extracellular_membr_CFEM_dom"/>
</dbReference>
<keyword evidence="8 16" id="KW-0732">Signal</keyword>
<evidence type="ECO:0000256" key="8">
    <source>
        <dbReference type="ARBA" id="ARBA00022729"/>
    </source>
</evidence>
<feature type="signal peptide" evidence="16">
    <location>
        <begin position="1"/>
        <end position="18"/>
    </location>
</feature>
<dbReference type="SMART" id="SM00747">
    <property type="entry name" value="CFEM"/>
    <property type="match status" value="1"/>
</dbReference>
<dbReference type="PROSITE" id="PS52012">
    <property type="entry name" value="CFEM"/>
    <property type="match status" value="1"/>
</dbReference>
<feature type="transmembrane region" description="Helical" evidence="15">
    <location>
        <begin position="181"/>
        <end position="198"/>
    </location>
</feature>
<dbReference type="AlphaFoldDB" id="A0A0W0FSE1"/>
<dbReference type="GO" id="GO:0046872">
    <property type="term" value="F:metal ion binding"/>
    <property type="evidence" value="ECO:0007669"/>
    <property type="project" value="UniProtKB-KW"/>
</dbReference>
<proteinExistence type="inferred from homology"/>
<evidence type="ECO:0000256" key="6">
    <source>
        <dbReference type="ARBA" id="ARBA00022617"/>
    </source>
</evidence>
<keyword evidence="15" id="KW-0812">Transmembrane</keyword>
<evidence type="ECO:0000256" key="15">
    <source>
        <dbReference type="SAM" id="Phobius"/>
    </source>
</evidence>
<dbReference type="InterPro" id="IPR051735">
    <property type="entry name" value="CFEM_domain"/>
</dbReference>